<dbReference type="Proteomes" id="UP000618591">
    <property type="component" value="Unassembled WGS sequence"/>
</dbReference>
<keyword evidence="2" id="KW-1185">Reference proteome</keyword>
<dbReference type="Gene3D" id="3.30.420.310">
    <property type="entry name" value="2-keto-3-deoxy-galactonokinase, C-terminal domain"/>
    <property type="match status" value="1"/>
</dbReference>
<proteinExistence type="predicted"/>
<evidence type="ECO:0000313" key="1">
    <source>
        <dbReference type="EMBL" id="GGA38059.1"/>
    </source>
</evidence>
<organism evidence="1 2">
    <name type="scientific">Sphingomonas psychrolutea</name>
    <dbReference type="NCBI Taxonomy" id="1259676"/>
    <lineage>
        <taxon>Bacteria</taxon>
        <taxon>Pseudomonadati</taxon>
        <taxon>Pseudomonadota</taxon>
        <taxon>Alphaproteobacteria</taxon>
        <taxon>Sphingomonadales</taxon>
        <taxon>Sphingomonadaceae</taxon>
        <taxon>Sphingomonas</taxon>
    </lineage>
</organism>
<name>A0ABQ1G772_9SPHN</name>
<dbReference type="RefSeq" id="WP_188445319.1">
    <property type="nucleotide sequence ID" value="NZ_BMDW01000002.1"/>
</dbReference>
<evidence type="ECO:0000313" key="2">
    <source>
        <dbReference type="Proteomes" id="UP000618591"/>
    </source>
</evidence>
<dbReference type="InterPro" id="IPR042258">
    <property type="entry name" value="DGOK_N"/>
</dbReference>
<accession>A0ABQ1G772</accession>
<dbReference type="InterPro" id="IPR007729">
    <property type="entry name" value="DGOK"/>
</dbReference>
<gene>
    <name evidence="1" type="ORF">GCM10011395_05480</name>
</gene>
<dbReference type="InterPro" id="IPR042257">
    <property type="entry name" value="DGOK_C"/>
</dbReference>
<dbReference type="Gene3D" id="3.30.420.300">
    <property type="entry name" value="2-keto-3-deoxy-galactonokinase, substrate binding domain"/>
    <property type="match status" value="1"/>
</dbReference>
<dbReference type="Pfam" id="PF05035">
    <property type="entry name" value="DGOK"/>
    <property type="match status" value="1"/>
</dbReference>
<protein>
    <submittedName>
        <fullName evidence="1">2-dehydro-3-deoxygalactonokinase</fullName>
    </submittedName>
</protein>
<dbReference type="EMBL" id="BMDW01000002">
    <property type="protein sequence ID" value="GGA38059.1"/>
    <property type="molecule type" value="Genomic_DNA"/>
</dbReference>
<sequence length="291" mass="30668">MTDQRAFLAVDWGTTNRRVYRIVGGIVEQEERDDRGILAVGQGGFASEAAAIRARMDDLPMLCAGMVGSNRGWIEVPYVDCPADLASVAAGVAWVEPGRTAIVPGVARRGSDHSDVMRGEEVQLLGAVAARLVPENSLLCQPGTHCKWAMMAGGSIASFATAMTGELFALLQHHSLLAAQMNDTIAPNDDFRRGVRDSADGVLLTRLFGVRADFVTGRRGPTAAAYVSGLLIGTDVRAQVCDRAGEVFVLADTTLGGLYAAAIEGAGARAHLIDSHAAFVSGITSIWNTLS</sequence>
<reference evidence="2" key="1">
    <citation type="journal article" date="2019" name="Int. J. Syst. Evol. Microbiol.">
        <title>The Global Catalogue of Microorganisms (GCM) 10K type strain sequencing project: providing services to taxonomists for standard genome sequencing and annotation.</title>
        <authorList>
            <consortium name="The Broad Institute Genomics Platform"/>
            <consortium name="The Broad Institute Genome Sequencing Center for Infectious Disease"/>
            <person name="Wu L."/>
            <person name="Ma J."/>
        </authorList>
    </citation>
    <scope>NUCLEOTIDE SEQUENCE [LARGE SCALE GENOMIC DNA]</scope>
    <source>
        <strain evidence="2">CGMCC 1.10106</strain>
    </source>
</reference>
<comment type="caution">
    <text evidence="1">The sequence shown here is derived from an EMBL/GenBank/DDBJ whole genome shotgun (WGS) entry which is preliminary data.</text>
</comment>